<dbReference type="EMBL" id="KV453855">
    <property type="protein sequence ID" value="ODV84787.1"/>
    <property type="molecule type" value="Genomic_DNA"/>
</dbReference>
<comment type="similarity">
    <text evidence="1">Belongs to the NARF family.</text>
</comment>
<dbReference type="Gene3D" id="3.40.950.10">
    <property type="entry name" value="Fe-only Hydrogenase (Larger Subunit), Chain L, domain 3"/>
    <property type="match status" value="1"/>
</dbReference>
<protein>
    <recommendedName>
        <fullName evidence="2">Cytosolic Fe-S cluster assembly factor NAR1</fullName>
    </recommendedName>
    <alternativeName>
        <fullName evidence="3">Cytosolic Fe-S cluster assembly factor nar1</fullName>
    </alternativeName>
    <alternativeName>
        <fullName evidence="6">Nuclear architecture-related protein 1</fullName>
    </alternativeName>
</protein>
<dbReference type="Proteomes" id="UP000094801">
    <property type="component" value="Unassembled WGS sequence"/>
</dbReference>
<dbReference type="OrthoDB" id="10253113at2759"/>
<evidence type="ECO:0000256" key="6">
    <source>
        <dbReference type="ARBA" id="ARBA00031269"/>
    </source>
</evidence>
<evidence type="ECO:0000313" key="9">
    <source>
        <dbReference type="EMBL" id="ODV84787.1"/>
    </source>
</evidence>
<evidence type="ECO:0000259" key="8">
    <source>
        <dbReference type="Pfam" id="PF02906"/>
    </source>
</evidence>
<keyword evidence="4" id="KW-0004">4Fe-4S</keyword>
<evidence type="ECO:0000256" key="5">
    <source>
        <dbReference type="ARBA" id="ARBA00023014"/>
    </source>
</evidence>
<proteinExistence type="inferred from homology"/>
<keyword evidence="4" id="KW-0408">Iron</keyword>
<feature type="region of interest" description="Disordered" evidence="7">
    <location>
        <begin position="258"/>
        <end position="277"/>
    </location>
</feature>
<dbReference type="InterPro" id="IPR009016">
    <property type="entry name" value="Fe_hydrogenase"/>
</dbReference>
<evidence type="ECO:0000313" key="10">
    <source>
        <dbReference type="Proteomes" id="UP000094801"/>
    </source>
</evidence>
<evidence type="ECO:0000256" key="2">
    <source>
        <dbReference type="ARBA" id="ARBA00015854"/>
    </source>
</evidence>
<organism evidence="9 10">
    <name type="scientific">[Candida] arabinofermentans NRRL YB-2248</name>
    <dbReference type="NCBI Taxonomy" id="983967"/>
    <lineage>
        <taxon>Eukaryota</taxon>
        <taxon>Fungi</taxon>
        <taxon>Dikarya</taxon>
        <taxon>Ascomycota</taxon>
        <taxon>Saccharomycotina</taxon>
        <taxon>Pichiomycetes</taxon>
        <taxon>Pichiales</taxon>
        <taxon>Pichiaceae</taxon>
        <taxon>Ogataea</taxon>
        <taxon>Ogataea/Candida clade</taxon>
    </lineage>
</organism>
<dbReference type="PANTHER" id="PTHR11615">
    <property type="entry name" value="NITRATE, FORMATE, IRON DEHYDROGENASE"/>
    <property type="match status" value="1"/>
</dbReference>
<feature type="domain" description="Iron hydrogenase large subunit C-terminal" evidence="8">
    <location>
        <begin position="113"/>
        <end position="490"/>
    </location>
</feature>
<gene>
    <name evidence="9" type="ORF">CANARDRAFT_28927</name>
</gene>
<keyword evidence="4" id="KW-0479">Metal-binding</keyword>
<evidence type="ECO:0000256" key="3">
    <source>
        <dbReference type="ARBA" id="ARBA00017073"/>
    </source>
</evidence>
<dbReference type="InterPro" id="IPR050340">
    <property type="entry name" value="Cytosolic_Fe-S_CAF"/>
</dbReference>
<dbReference type="InterPro" id="IPR004108">
    <property type="entry name" value="Fe_hydrogenase_lsu_C"/>
</dbReference>
<dbReference type="Pfam" id="PF02906">
    <property type="entry name" value="Fe_hyd_lg_C"/>
    <property type="match status" value="1"/>
</dbReference>
<reference evidence="10" key="1">
    <citation type="submission" date="2016-04" db="EMBL/GenBank/DDBJ databases">
        <title>Comparative genomics of biotechnologically important yeasts.</title>
        <authorList>
            <consortium name="DOE Joint Genome Institute"/>
            <person name="Riley R."/>
            <person name="Haridas S."/>
            <person name="Wolfe K.H."/>
            <person name="Lopes M.R."/>
            <person name="Hittinger C.T."/>
            <person name="Goker M."/>
            <person name="Salamov A."/>
            <person name="Wisecaver J."/>
            <person name="Long T.M."/>
            <person name="Aerts A.L."/>
            <person name="Barry K."/>
            <person name="Choi C."/>
            <person name="Clum A."/>
            <person name="Coughlan A.Y."/>
            <person name="Deshpande S."/>
            <person name="Douglass A.P."/>
            <person name="Hanson S.J."/>
            <person name="Klenk H.-P."/>
            <person name="Labutti K."/>
            <person name="Lapidus A."/>
            <person name="Lindquist E."/>
            <person name="Lipzen A."/>
            <person name="Meier-Kolthoff J.P."/>
            <person name="Ohm R.A."/>
            <person name="Otillar R.P."/>
            <person name="Pangilinan J."/>
            <person name="Peng Y."/>
            <person name="Rokas A."/>
            <person name="Rosa C.A."/>
            <person name="Scheuner C."/>
            <person name="Sibirny A.A."/>
            <person name="Slot J.C."/>
            <person name="Stielow J.B."/>
            <person name="Sun H."/>
            <person name="Kurtzman C.P."/>
            <person name="Blackwell M."/>
            <person name="Grigoriev I.V."/>
            <person name="Jeffries T.W."/>
        </authorList>
    </citation>
    <scope>NUCLEOTIDE SEQUENCE [LARGE SCALE GENOMIC DNA]</scope>
    <source>
        <strain evidence="10">NRRL YB-2248</strain>
    </source>
</reference>
<evidence type="ECO:0000256" key="4">
    <source>
        <dbReference type="ARBA" id="ARBA00022485"/>
    </source>
</evidence>
<sequence length="566" mass="62005">MSAILSADDLNDFISPGLACIKPVEVKNPSVPKKDSRTGEEELEIQIDIDGNATEINKEGTSSKLQQAQISLADCLACSGCITSAEEVLMAQHSHKELINVLKNNGESDLKKVFVMSISHQSRCSLAGALNLTIEQIDKFLIHLFVNNLGFTNVVGTGLGRKISNLKISNDLITRKNKNTKIGNQSNGPILSSVCPGWVLYAEKTHPYILPFMNTVKSPQQITGHLLKKLTSLERQIDISQVYHLSIMPCFDKKLEAARPEKSDNDNDDENTTNEQQIDVDCVITPKELIQLLQEENIDIDSLLLDISKDTTDIKHIYERYAPNGWLNPVSDSWMNDEGSSSGGYGLQYLLNLKEKLMIENGKSNDDYRIDLITGRNTDISELRLVDLEGNNLGSSGIVNGFKNIQNLVRKLKLSNGTSGTKKIVAGGAVGGGGGGLAARRRARELAKKGIVESEEGKVGDTSGQTVIVDVSKCDFVEVMACPGGCINGGGQITGPSGSDAEEWIQEIRSIYNSIPISTTEGEKLNSWVEQFLERFSVEEDRLIRTYFKEVEKPKDTASIALGSKW</sequence>
<keyword evidence="10" id="KW-1185">Reference proteome</keyword>
<accession>A0A1E4SZ60</accession>
<dbReference type="STRING" id="983967.A0A1E4SZ60"/>
<evidence type="ECO:0000256" key="7">
    <source>
        <dbReference type="SAM" id="MobiDB-lite"/>
    </source>
</evidence>
<dbReference type="SUPFAM" id="SSF53920">
    <property type="entry name" value="Fe-only hydrogenase"/>
    <property type="match status" value="1"/>
</dbReference>
<name>A0A1E4SZ60_9ASCO</name>
<keyword evidence="5" id="KW-0411">Iron-sulfur</keyword>
<dbReference type="Gene3D" id="3.40.50.1780">
    <property type="match status" value="1"/>
</dbReference>
<evidence type="ECO:0000256" key="1">
    <source>
        <dbReference type="ARBA" id="ARBA00006596"/>
    </source>
</evidence>
<dbReference type="GO" id="GO:0051539">
    <property type="term" value="F:4 iron, 4 sulfur cluster binding"/>
    <property type="evidence" value="ECO:0007669"/>
    <property type="project" value="UniProtKB-KW"/>
</dbReference>
<dbReference type="AlphaFoldDB" id="A0A1E4SZ60"/>